<dbReference type="SUPFAM" id="SSF48208">
    <property type="entry name" value="Six-hairpin glycosidases"/>
    <property type="match status" value="1"/>
</dbReference>
<dbReference type="InterPro" id="IPR016007">
    <property type="entry name" value="Alpha_rhamnosid"/>
</dbReference>
<evidence type="ECO:0000256" key="3">
    <source>
        <dbReference type="ARBA" id="ARBA00022801"/>
    </source>
</evidence>
<keyword evidence="8" id="KW-1185">Reference proteome</keyword>
<protein>
    <recommendedName>
        <fullName evidence="2">alpha-L-rhamnosidase</fullName>
        <ecNumber evidence="2">3.2.1.40</ecNumber>
    </recommendedName>
</protein>
<dbReference type="InterPro" id="IPR035398">
    <property type="entry name" value="Bac_rhamnosid_C"/>
</dbReference>
<dbReference type="GO" id="GO:0030596">
    <property type="term" value="F:alpha-L-rhamnosidase activity"/>
    <property type="evidence" value="ECO:0007669"/>
    <property type="project" value="UniProtKB-EC"/>
</dbReference>
<feature type="region of interest" description="Disordered" evidence="4">
    <location>
        <begin position="232"/>
        <end position="261"/>
    </location>
</feature>
<dbReference type="AlphaFoldDB" id="A0A7W9GDF8"/>
<dbReference type="PANTHER" id="PTHR33307">
    <property type="entry name" value="ALPHA-RHAMNOSIDASE (EUROFUNG)"/>
    <property type="match status" value="1"/>
</dbReference>
<evidence type="ECO:0000313" key="8">
    <source>
        <dbReference type="Proteomes" id="UP000579153"/>
    </source>
</evidence>
<dbReference type="InterPro" id="IPR012341">
    <property type="entry name" value="6hp_glycosidase-like_sf"/>
</dbReference>
<evidence type="ECO:0000259" key="6">
    <source>
        <dbReference type="Pfam" id="PF17390"/>
    </source>
</evidence>
<sequence>MQLARRLLARTAAVLGKDADEARYAAYADNVLAAWRAEFIRADGTLTVDTQATHVRALAFGLVPPRLRKQTALRLVELIRAAGTHLGTGFLATPFLLPVLADTGHLDVAYELLFQDSVPSWLAMIDRGATTIWEDWDAIAADGTPKSSQNHYSKGAVISFLHRYVAGIRPRDDAPGYRHFDIHPQPGGGLTSAEAQLDCPYGRITSRWRIDHGTFHLTATVPPGTRATLTLPGRNHRRRRPGPAPLHLPGHVITGPPSRPGRVRTGLSWTARLLGVGALCGGEVLLTVSVPAGWCPKVGRPDRRIGPFGVPRPGPRPHRWHRRPRPRGRGTRRPGHRRCPAASYRPSGRSRRRRQSRPWSGRGGRRWCATTVPRARRPAWWR</sequence>
<feature type="compositionally biased region" description="Basic residues" evidence="4">
    <location>
        <begin position="315"/>
        <end position="339"/>
    </location>
</feature>
<reference evidence="7 8" key="1">
    <citation type="submission" date="2020-08" db="EMBL/GenBank/DDBJ databases">
        <title>Sequencing the genomes of 1000 actinobacteria strains.</title>
        <authorList>
            <person name="Klenk H.-P."/>
        </authorList>
    </citation>
    <scope>NUCLEOTIDE SEQUENCE [LARGE SCALE GENOMIC DNA]</scope>
    <source>
        <strain evidence="7 8">DSM 45507</strain>
    </source>
</reference>
<organism evidence="7 8">
    <name type="scientific">Nonomuraea jabiensis</name>
    <dbReference type="NCBI Taxonomy" id="882448"/>
    <lineage>
        <taxon>Bacteria</taxon>
        <taxon>Bacillati</taxon>
        <taxon>Actinomycetota</taxon>
        <taxon>Actinomycetes</taxon>
        <taxon>Streptosporangiales</taxon>
        <taxon>Streptosporangiaceae</taxon>
        <taxon>Nonomuraea</taxon>
    </lineage>
</organism>
<proteinExistence type="predicted"/>
<dbReference type="Gene3D" id="1.50.10.10">
    <property type="match status" value="1"/>
</dbReference>
<dbReference type="Proteomes" id="UP000579153">
    <property type="component" value="Unassembled WGS sequence"/>
</dbReference>
<dbReference type="GO" id="GO:0005975">
    <property type="term" value="P:carbohydrate metabolic process"/>
    <property type="evidence" value="ECO:0007669"/>
    <property type="project" value="InterPro"/>
</dbReference>
<dbReference type="EC" id="3.2.1.40" evidence="2"/>
<dbReference type="Pfam" id="PF17390">
    <property type="entry name" value="Bac_rhamnosid_C"/>
    <property type="match status" value="1"/>
</dbReference>
<evidence type="ECO:0000256" key="4">
    <source>
        <dbReference type="SAM" id="MobiDB-lite"/>
    </source>
</evidence>
<gene>
    <name evidence="7" type="ORF">HD596_008531</name>
</gene>
<dbReference type="PANTHER" id="PTHR33307:SF6">
    <property type="entry name" value="ALPHA-RHAMNOSIDASE (EUROFUNG)-RELATED"/>
    <property type="match status" value="1"/>
</dbReference>
<evidence type="ECO:0000259" key="5">
    <source>
        <dbReference type="Pfam" id="PF17389"/>
    </source>
</evidence>
<keyword evidence="3" id="KW-0378">Hydrolase</keyword>
<dbReference type="InterPro" id="IPR035396">
    <property type="entry name" value="Bac_rhamnosid6H"/>
</dbReference>
<feature type="domain" description="Alpha-L-rhamnosidase six-hairpin glycosidase" evidence="5">
    <location>
        <begin position="6"/>
        <end position="165"/>
    </location>
</feature>
<dbReference type="Pfam" id="PF17389">
    <property type="entry name" value="Bac_rhamnosid6H"/>
    <property type="match status" value="1"/>
</dbReference>
<dbReference type="Gene3D" id="2.60.420.10">
    <property type="entry name" value="Maltose phosphorylase, domain 3"/>
    <property type="match status" value="1"/>
</dbReference>
<feature type="domain" description="Alpha-L-rhamnosidase C-terminal" evidence="6">
    <location>
        <begin position="167"/>
        <end position="238"/>
    </location>
</feature>
<evidence type="ECO:0000256" key="1">
    <source>
        <dbReference type="ARBA" id="ARBA00001445"/>
    </source>
</evidence>
<evidence type="ECO:0000256" key="2">
    <source>
        <dbReference type="ARBA" id="ARBA00012652"/>
    </source>
</evidence>
<name>A0A7W9GDF8_9ACTN</name>
<dbReference type="EMBL" id="JACHMB010000001">
    <property type="protein sequence ID" value="MBB5781775.1"/>
    <property type="molecule type" value="Genomic_DNA"/>
</dbReference>
<accession>A0A7W9GDF8</accession>
<comment type="caution">
    <text evidence="7">The sequence shown here is derived from an EMBL/GenBank/DDBJ whole genome shotgun (WGS) entry which is preliminary data.</text>
</comment>
<comment type="catalytic activity">
    <reaction evidence="1">
        <text>Hydrolysis of terminal non-reducing alpha-L-rhamnose residues in alpha-L-rhamnosides.</text>
        <dbReference type="EC" id="3.2.1.40"/>
    </reaction>
</comment>
<feature type="region of interest" description="Disordered" evidence="4">
    <location>
        <begin position="296"/>
        <end position="366"/>
    </location>
</feature>
<evidence type="ECO:0000313" key="7">
    <source>
        <dbReference type="EMBL" id="MBB5781775.1"/>
    </source>
</evidence>
<dbReference type="InterPro" id="IPR008928">
    <property type="entry name" value="6-hairpin_glycosidase_sf"/>
</dbReference>